<proteinExistence type="predicted"/>
<evidence type="ECO:0000313" key="2">
    <source>
        <dbReference type="EMBL" id="CAB0041896.1"/>
    </source>
</evidence>
<accession>A0A6H5IY56</accession>
<feature type="compositionally biased region" description="Polar residues" evidence="1">
    <location>
        <begin position="725"/>
        <end position="737"/>
    </location>
</feature>
<feature type="compositionally biased region" description="Low complexity" evidence="1">
    <location>
        <begin position="748"/>
        <end position="760"/>
    </location>
</feature>
<feature type="region of interest" description="Disordered" evidence="1">
    <location>
        <begin position="196"/>
        <end position="225"/>
    </location>
</feature>
<feature type="compositionally biased region" description="Basic residues" evidence="1">
    <location>
        <begin position="807"/>
        <end position="816"/>
    </location>
</feature>
<keyword evidence="3" id="KW-1185">Reference proteome</keyword>
<reference evidence="2 3" key="1">
    <citation type="submission" date="2020-02" db="EMBL/GenBank/DDBJ databases">
        <authorList>
            <person name="Ferguson B K."/>
        </authorList>
    </citation>
    <scope>NUCLEOTIDE SEQUENCE [LARGE SCALE GENOMIC DNA]</scope>
</reference>
<feature type="region of interest" description="Disordered" evidence="1">
    <location>
        <begin position="1"/>
        <end position="120"/>
    </location>
</feature>
<feature type="compositionally biased region" description="Low complexity" evidence="1">
    <location>
        <begin position="262"/>
        <end position="284"/>
    </location>
</feature>
<sequence length="864" mass="93397">MSSKRKSPPTKLSEGGGGPPQHQQQLQTTQHTGGSGSGAEEEEETSSSLTGELGASVCNSDEPLPLSAKSCHQQQDNNSVGGHEAAKTTSSSREQPLAESSYGGESSGCSSPSDSAVSDPELCLSPSAAKRTKLNFILSTVAAAAGPEAANSLVAAYRSSQQIQGGSSSVVSSGIGLDSSECGSPTALEHSFFPNHQQNLPLHNNNNNSVMQNNNNNGNGPAANNQVAKRTMDDVLKRLTGKRNNLADEPNSRRTTPPPSTTPTSHNTHSSSSSVTNSVAPSPTGAGRIQGIDSVDNSLLLGDLTLAEKERRLSEMIMQLQVYRANMLNQSDSAKVSLSLYFHDREVRSSSSKISSSADANRKDIRVSEKELLQYSRIPLQIARLASSQPRIDRFDWLEEAASILRPQLSSFRLHIAYIASLRSSRMKASRGTATATFEDKGASSTKQLQKQVKMHTKQCVERGRVMRSRQPASQAFISSSYLRCNSAKAAASAYRCSHTCAILCVKRRLFPTEQRQQTPFRSRYCVRVSDSSNGATEPLCRSNCQLEAADAPISLLSFHADEQSLTAVAASAAAKDQREPRETSKGPALANASGQIECERVRGNDCLRHCQQLQNHMSPETHKQLELQRLQSEHLKRLQDPMVQHSIQEIQAQLSKNPMAMAANPQSPYMFLPFLEQMSRGMPTMLPPTSTATASSKHANTIANMINCHREGPSWASAAHLAQMTNQMEQERSSTPLARAPSPPVATTPTPVSADPDAPLNLSKRKSDDDSSANTASPPSSSEPSAEASAAASHHREQLHKEHHQEHHQHKRHRDQQREQQQQQRAAPRRDGAQTLLGGHAALEELRAVRGSAAPPQLAALVE</sequence>
<evidence type="ECO:0000313" key="3">
    <source>
        <dbReference type="Proteomes" id="UP000479190"/>
    </source>
</evidence>
<feature type="region of interest" description="Disordered" evidence="1">
    <location>
        <begin position="241"/>
        <end position="291"/>
    </location>
</feature>
<feature type="compositionally biased region" description="Low complexity" evidence="1">
    <location>
        <begin position="773"/>
        <end position="793"/>
    </location>
</feature>
<feature type="compositionally biased region" description="Basic and acidic residues" evidence="1">
    <location>
        <begin position="795"/>
        <end position="806"/>
    </location>
</feature>
<feature type="compositionally biased region" description="Polar residues" evidence="1">
    <location>
        <begin position="70"/>
        <end position="80"/>
    </location>
</feature>
<evidence type="ECO:0000256" key="1">
    <source>
        <dbReference type="SAM" id="MobiDB-lite"/>
    </source>
</evidence>
<gene>
    <name evidence="2" type="ORF">TBRA_LOCUS13540</name>
</gene>
<feature type="compositionally biased region" description="Low complexity" evidence="1">
    <location>
        <begin position="100"/>
        <end position="118"/>
    </location>
</feature>
<feature type="compositionally biased region" description="Low complexity" evidence="1">
    <location>
        <begin position="20"/>
        <end position="32"/>
    </location>
</feature>
<name>A0A6H5IY56_9HYME</name>
<dbReference type="AlphaFoldDB" id="A0A6H5IY56"/>
<feature type="region of interest" description="Disordered" evidence="1">
    <location>
        <begin position="725"/>
        <end position="840"/>
    </location>
</feature>
<dbReference type="Proteomes" id="UP000479190">
    <property type="component" value="Unassembled WGS sequence"/>
</dbReference>
<dbReference type="EMBL" id="CADCXV010001139">
    <property type="protein sequence ID" value="CAB0041896.1"/>
    <property type="molecule type" value="Genomic_DNA"/>
</dbReference>
<organism evidence="2 3">
    <name type="scientific">Trichogramma brassicae</name>
    <dbReference type="NCBI Taxonomy" id="86971"/>
    <lineage>
        <taxon>Eukaryota</taxon>
        <taxon>Metazoa</taxon>
        <taxon>Ecdysozoa</taxon>
        <taxon>Arthropoda</taxon>
        <taxon>Hexapoda</taxon>
        <taxon>Insecta</taxon>
        <taxon>Pterygota</taxon>
        <taxon>Neoptera</taxon>
        <taxon>Endopterygota</taxon>
        <taxon>Hymenoptera</taxon>
        <taxon>Apocrita</taxon>
        <taxon>Proctotrupomorpha</taxon>
        <taxon>Chalcidoidea</taxon>
        <taxon>Trichogrammatidae</taxon>
        <taxon>Trichogramma</taxon>
    </lineage>
</organism>
<dbReference type="OrthoDB" id="7612083at2759"/>
<protein>
    <submittedName>
        <fullName evidence="2">Uncharacterized protein</fullName>
    </submittedName>
</protein>